<dbReference type="Proteomes" id="UP000287651">
    <property type="component" value="Unassembled WGS sequence"/>
</dbReference>
<evidence type="ECO:0000313" key="1">
    <source>
        <dbReference type="EMBL" id="RRT51205.1"/>
    </source>
</evidence>
<reference evidence="1 2" key="1">
    <citation type="journal article" date="2014" name="Agronomy (Basel)">
        <title>A Draft Genome Sequence for Ensete ventricosum, the Drought-Tolerant Tree Against Hunger.</title>
        <authorList>
            <person name="Harrison J."/>
            <person name="Moore K.A."/>
            <person name="Paszkiewicz K."/>
            <person name="Jones T."/>
            <person name="Grant M."/>
            <person name="Ambacheew D."/>
            <person name="Muzemil S."/>
            <person name="Studholme D.J."/>
        </authorList>
    </citation>
    <scope>NUCLEOTIDE SEQUENCE [LARGE SCALE GENOMIC DNA]</scope>
</reference>
<comment type="caution">
    <text evidence="1">The sequence shown here is derived from an EMBL/GenBank/DDBJ whole genome shotgun (WGS) entry which is preliminary data.</text>
</comment>
<gene>
    <name evidence="1" type="ORF">B296_00044563</name>
</gene>
<proteinExistence type="predicted"/>
<sequence length="151" mass="16087">MVAFARVWPPLDAASASAWPPLRHGYWLDATAAYARPKLGRTATTYAATACGSLCPRAAVNGFGFYMRATTSWTRLPARCNRCLRVASTWTSNYTYATTACGGLCLCVAIARCSFCLCTAVGCAITACAWPPARGCCLCDQPNTRPSPSLV</sequence>
<protein>
    <submittedName>
        <fullName evidence="1">Uncharacterized protein</fullName>
    </submittedName>
</protein>
<name>A0A426YHJ2_ENSVE</name>
<accession>A0A426YHJ2</accession>
<organism evidence="1 2">
    <name type="scientific">Ensete ventricosum</name>
    <name type="common">Abyssinian banana</name>
    <name type="synonym">Musa ensete</name>
    <dbReference type="NCBI Taxonomy" id="4639"/>
    <lineage>
        <taxon>Eukaryota</taxon>
        <taxon>Viridiplantae</taxon>
        <taxon>Streptophyta</taxon>
        <taxon>Embryophyta</taxon>
        <taxon>Tracheophyta</taxon>
        <taxon>Spermatophyta</taxon>
        <taxon>Magnoliopsida</taxon>
        <taxon>Liliopsida</taxon>
        <taxon>Zingiberales</taxon>
        <taxon>Musaceae</taxon>
        <taxon>Ensete</taxon>
    </lineage>
</organism>
<dbReference type="AlphaFoldDB" id="A0A426YHJ2"/>
<evidence type="ECO:0000313" key="2">
    <source>
        <dbReference type="Proteomes" id="UP000287651"/>
    </source>
</evidence>
<dbReference type="EMBL" id="AMZH03012349">
    <property type="protein sequence ID" value="RRT51205.1"/>
    <property type="molecule type" value="Genomic_DNA"/>
</dbReference>